<evidence type="ECO:0000259" key="9">
    <source>
        <dbReference type="PROSITE" id="PS50863"/>
    </source>
</evidence>
<dbReference type="Proteomes" id="UP000886520">
    <property type="component" value="Chromosome 2"/>
</dbReference>
<comment type="similarity">
    <text evidence="2 8">Belongs to the ARF family.</text>
</comment>
<dbReference type="OrthoDB" id="1906869at2759"/>
<dbReference type="GO" id="GO:0006355">
    <property type="term" value="P:regulation of DNA-templated transcription"/>
    <property type="evidence" value="ECO:0007669"/>
    <property type="project" value="InterPro"/>
</dbReference>
<dbReference type="GO" id="GO:0003677">
    <property type="term" value="F:DNA binding"/>
    <property type="evidence" value="ECO:0007669"/>
    <property type="project" value="UniProtKB-KW"/>
</dbReference>
<dbReference type="SUPFAM" id="SSF101936">
    <property type="entry name" value="DNA-binding pseudobarrel domain"/>
    <property type="match status" value="1"/>
</dbReference>
<evidence type="ECO:0000256" key="2">
    <source>
        <dbReference type="ARBA" id="ARBA00007853"/>
    </source>
</evidence>
<comment type="caution">
    <text evidence="10">The sequence shown here is derived from an EMBL/GenBank/DDBJ whole genome shotgun (WGS) entry which is preliminary data.</text>
</comment>
<evidence type="ECO:0000256" key="6">
    <source>
        <dbReference type="ARBA" id="ARBA00023242"/>
    </source>
</evidence>
<dbReference type="EMBL" id="JABFUD020000003">
    <property type="protein sequence ID" value="KAI5082455.1"/>
    <property type="molecule type" value="Genomic_DNA"/>
</dbReference>
<dbReference type="FunFam" id="2.40.330.10:FF:000001">
    <property type="entry name" value="Auxin response factor"/>
    <property type="match status" value="1"/>
</dbReference>
<proteinExistence type="inferred from homology"/>
<evidence type="ECO:0000313" key="11">
    <source>
        <dbReference type="Proteomes" id="UP000886520"/>
    </source>
</evidence>
<dbReference type="InterPro" id="IPR044835">
    <property type="entry name" value="ARF_plant"/>
</dbReference>
<organism evidence="10 11">
    <name type="scientific">Adiantum capillus-veneris</name>
    <name type="common">Maidenhair fern</name>
    <dbReference type="NCBI Taxonomy" id="13818"/>
    <lineage>
        <taxon>Eukaryota</taxon>
        <taxon>Viridiplantae</taxon>
        <taxon>Streptophyta</taxon>
        <taxon>Embryophyta</taxon>
        <taxon>Tracheophyta</taxon>
        <taxon>Polypodiopsida</taxon>
        <taxon>Polypodiidae</taxon>
        <taxon>Polypodiales</taxon>
        <taxon>Pteridineae</taxon>
        <taxon>Pteridaceae</taxon>
        <taxon>Vittarioideae</taxon>
        <taxon>Adiantum</taxon>
    </lineage>
</organism>
<keyword evidence="7 8" id="KW-0927">Auxin signaling pathway</keyword>
<keyword evidence="3 8" id="KW-0805">Transcription regulation</keyword>
<comment type="subunit">
    <text evidence="8">Homodimers and heterodimers.</text>
</comment>
<dbReference type="SMART" id="SM01019">
    <property type="entry name" value="B3"/>
    <property type="match status" value="1"/>
</dbReference>
<sequence length="613" mass="66351">MAETSSGSPPVDTELWHACAGALAHLPQVGSSVVYFPQGHAEQVSPRPFLDLPPFPPAIACKVTCVDFLADPETDEAYARMRLQPLPHPFHDAGDNDHSDSPLLCHESKPVSFAKTLTQSDANNGGGFSIPRYCAETILPRLDYAQTPPVQTVLARDIHGTVWKFRHIYRGTPRRHLLTTGWSNFVNQKKLVAGDVIVFMRGNSGELCIGIRRSMRGVGHHRLVPSRCGIKVGADQDLLIPDLCKAPDLSMAAGSNCSNFSRHRTPFTMQSVVEAATAASSGQSFEIVYYPRASAAEFCVKSHLVRKSLQRSWAPGMRFKMAVDTDDASRTSWYMGTIMTVEEVDPVCWPMSPWKILQVTWDEGVLQGIERVSPWQVDLVSPMLLPPLSLPRKKLRLLHPRELQLDGGGHEVSPLISSSTPVYPHPSYEFQVTGLYPSMEGARHGSNDGLAAQDFAFNNQLGWVHNNLYQPQIQHLGASGLASSLGLGTSFVEAAGADNQLIALTVGSSSSSEPALSSNLSCCDEGGSSSPKCTQFVLFGKAIDVQPTNEHLQLLSHATVADGLTMSDGPQSEVSLSAQGSSIETLENAGLHLQQGDSLCLTYMSANADPQSS</sequence>
<evidence type="ECO:0000256" key="7">
    <source>
        <dbReference type="ARBA" id="ARBA00023294"/>
    </source>
</evidence>
<dbReference type="Pfam" id="PF02362">
    <property type="entry name" value="B3"/>
    <property type="match status" value="1"/>
</dbReference>
<dbReference type="CDD" id="cd10017">
    <property type="entry name" value="B3_DNA"/>
    <property type="match status" value="1"/>
</dbReference>
<gene>
    <name evidence="10" type="ORF">GOP47_0002198</name>
</gene>
<dbReference type="InterPro" id="IPR015300">
    <property type="entry name" value="DNA-bd_pseudobarrel_sf"/>
</dbReference>
<evidence type="ECO:0000256" key="1">
    <source>
        <dbReference type="ARBA" id="ARBA00004123"/>
    </source>
</evidence>
<evidence type="ECO:0000256" key="3">
    <source>
        <dbReference type="ARBA" id="ARBA00023015"/>
    </source>
</evidence>
<dbReference type="AlphaFoldDB" id="A0A9D4V9Q7"/>
<dbReference type="Gene3D" id="2.30.30.1040">
    <property type="match status" value="1"/>
</dbReference>
<dbReference type="PANTHER" id="PTHR31384">
    <property type="entry name" value="AUXIN RESPONSE FACTOR 4-RELATED"/>
    <property type="match status" value="1"/>
</dbReference>
<comment type="subcellular location">
    <subcellularLocation>
        <location evidence="1 8">Nucleus</location>
    </subcellularLocation>
</comment>
<keyword evidence="4 8" id="KW-0238">DNA-binding</keyword>
<protein>
    <recommendedName>
        <fullName evidence="8">Auxin response factor</fullName>
    </recommendedName>
</protein>
<accession>A0A9D4V9Q7</accession>
<evidence type="ECO:0000256" key="4">
    <source>
        <dbReference type="ARBA" id="ARBA00023125"/>
    </source>
</evidence>
<dbReference type="Gene3D" id="2.40.330.10">
    <property type="entry name" value="DNA-binding pseudobarrel domain"/>
    <property type="match status" value="1"/>
</dbReference>
<keyword evidence="5 8" id="KW-0804">Transcription</keyword>
<dbReference type="InterPro" id="IPR003340">
    <property type="entry name" value="B3_DNA-bd"/>
</dbReference>
<reference evidence="10" key="1">
    <citation type="submission" date="2021-01" db="EMBL/GenBank/DDBJ databases">
        <title>Adiantum capillus-veneris genome.</title>
        <authorList>
            <person name="Fang Y."/>
            <person name="Liao Q."/>
        </authorList>
    </citation>
    <scope>NUCLEOTIDE SEQUENCE</scope>
    <source>
        <strain evidence="10">H3</strain>
        <tissue evidence="10">Leaf</tissue>
    </source>
</reference>
<dbReference type="FunFam" id="2.30.30.1040:FF:000001">
    <property type="entry name" value="Auxin response factor"/>
    <property type="match status" value="1"/>
</dbReference>
<dbReference type="PROSITE" id="PS50863">
    <property type="entry name" value="B3"/>
    <property type="match status" value="1"/>
</dbReference>
<evidence type="ECO:0000313" key="10">
    <source>
        <dbReference type="EMBL" id="KAI5082455.1"/>
    </source>
</evidence>
<feature type="domain" description="TF-B3" evidence="9">
    <location>
        <begin position="113"/>
        <end position="215"/>
    </location>
</feature>
<keyword evidence="6 8" id="KW-0539">Nucleus</keyword>
<dbReference type="InterPro" id="IPR010525">
    <property type="entry name" value="ARF_dom"/>
</dbReference>
<name>A0A9D4V9Q7_ADICA</name>
<dbReference type="PANTHER" id="PTHR31384:SF39">
    <property type="entry name" value="AUXIN RESPONSE FACTOR"/>
    <property type="match status" value="1"/>
</dbReference>
<dbReference type="GO" id="GO:0009734">
    <property type="term" value="P:auxin-activated signaling pathway"/>
    <property type="evidence" value="ECO:0007669"/>
    <property type="project" value="UniProtKB-KW"/>
</dbReference>
<evidence type="ECO:0000256" key="5">
    <source>
        <dbReference type="ARBA" id="ARBA00023163"/>
    </source>
</evidence>
<dbReference type="GO" id="GO:0005634">
    <property type="term" value="C:nucleus"/>
    <property type="evidence" value="ECO:0007669"/>
    <property type="project" value="UniProtKB-SubCell"/>
</dbReference>
<dbReference type="Pfam" id="PF06507">
    <property type="entry name" value="ARF_AD"/>
    <property type="match status" value="1"/>
</dbReference>
<keyword evidence="11" id="KW-1185">Reference proteome</keyword>
<evidence type="ECO:0000256" key="8">
    <source>
        <dbReference type="RuleBase" id="RU004561"/>
    </source>
</evidence>
<comment type="function">
    <text evidence="8">Auxin response factors (ARFs) are transcriptional factors that bind specifically to the DNA sequence 5'-TGTCTC-3' found in the auxin-responsive promoter elements (AuxREs).</text>
</comment>